<name>A0A1X9MAX4_9BACI</name>
<organism evidence="1 2">
    <name type="scientific">Halalkalibacter krulwichiae</name>
    <dbReference type="NCBI Taxonomy" id="199441"/>
    <lineage>
        <taxon>Bacteria</taxon>
        <taxon>Bacillati</taxon>
        <taxon>Bacillota</taxon>
        <taxon>Bacilli</taxon>
        <taxon>Bacillales</taxon>
        <taxon>Bacillaceae</taxon>
        <taxon>Halalkalibacter</taxon>
    </lineage>
</organism>
<dbReference type="InterPro" id="IPR029058">
    <property type="entry name" value="AB_hydrolase_fold"/>
</dbReference>
<dbReference type="Proteomes" id="UP000193006">
    <property type="component" value="Chromosome"/>
</dbReference>
<dbReference type="EMBL" id="CP020814">
    <property type="protein sequence ID" value="ARK30595.1"/>
    <property type="molecule type" value="Genomic_DNA"/>
</dbReference>
<gene>
    <name evidence="1" type="ORF">BkAM31D_12565</name>
</gene>
<dbReference type="Gene3D" id="3.40.50.1820">
    <property type="entry name" value="alpha/beta hydrolase"/>
    <property type="match status" value="1"/>
</dbReference>
<proteinExistence type="predicted"/>
<protein>
    <recommendedName>
        <fullName evidence="3">Alpha/beta hydrolase family protein</fullName>
    </recommendedName>
</protein>
<dbReference type="AlphaFoldDB" id="A0A1X9MAX4"/>
<sequence>MIGLQLIHLYPEKYHSYIGVSQIINWVENDRLALTWAKGQAKKRNHKKALEELTEVGQPPFVESFEQWGILRKWQARFNSMIYSDAKKGVKHPGYLSVIKVLISSKDYSLKDIYNSFYKGFKLIYTIDFINELPNIDFLTMVKKVEVPITFIHGKHDFHVSSKLVETFYNEIDARMGKRFLWMDKSAHIFHPDDTKKIESVLIEELKYVK</sequence>
<dbReference type="RefSeq" id="WP_235820232.1">
    <property type="nucleotide sequence ID" value="NZ_CP020814.1"/>
</dbReference>
<evidence type="ECO:0000313" key="1">
    <source>
        <dbReference type="EMBL" id="ARK30595.1"/>
    </source>
</evidence>
<dbReference type="STRING" id="199441.BkAM31D_12565"/>
<evidence type="ECO:0008006" key="3">
    <source>
        <dbReference type="Google" id="ProtNLM"/>
    </source>
</evidence>
<dbReference type="SUPFAM" id="SSF53474">
    <property type="entry name" value="alpha/beta-Hydrolases"/>
    <property type="match status" value="1"/>
</dbReference>
<reference evidence="1 2" key="1">
    <citation type="submission" date="2017-04" db="EMBL/GenBank/DDBJ databases">
        <title>Bacillus krulwichiae AM31D Genome sequencing and assembly.</title>
        <authorList>
            <person name="Krulwich T.A."/>
            <person name="Anastor L."/>
            <person name="Ehrlich R."/>
            <person name="Ehrlich G.D."/>
            <person name="Janto B."/>
        </authorList>
    </citation>
    <scope>NUCLEOTIDE SEQUENCE [LARGE SCALE GENOMIC DNA]</scope>
    <source>
        <strain evidence="1 2">AM31D</strain>
    </source>
</reference>
<dbReference type="KEGG" id="bkw:BkAM31D_12565"/>
<keyword evidence="2" id="KW-1185">Reference proteome</keyword>
<evidence type="ECO:0000313" key="2">
    <source>
        <dbReference type="Proteomes" id="UP000193006"/>
    </source>
</evidence>
<accession>A0A1X9MAX4</accession>